<sequence>MFERSRKGETALLIQTHAGGPPEADVLEEFADLARSAGATVAAVLHARIDKPKAALLIGSGKLEEVKAAADATGADLVLVNHTLSPVQERNLEKALGRRVVDRTGLILDIFAQRARSHEGKLQVELAQLRHMATRLVRGWTHLERQRGGAIGLRGPGETQLETDRRLLQKRVEQLQRRLEKVEVQHTQMRRARVRSELPRVALVGYTNAGKSTLFNALTGAEAYADDRLFATLDPTVRRIALPGGGVVLADTVGFVRDLPHELVAAFRSTLSEAREADLLLHVIDAADPLRDERIRQVDAVLNEVGAGDLPQLLVFNKIDRIEGAVPRHDPALRSATAGEGDDASTEHDPLAAPPVEHHGLEEIARERVWLSARDGSGLDLLRAALVARLGLRRVAGTIHLPARAGRLRARLYALEAVRAETHDEHGGWTIEVDLAQADAEKLAAGPGGDALDALLPRDDSDDHWRPDRQPDRHADPESEPQPDQDRHPDPGRGPDDGTL</sequence>
<feature type="region of interest" description="Disordered" evidence="7">
    <location>
        <begin position="446"/>
        <end position="500"/>
    </location>
</feature>
<organism evidence="9 10">
    <name type="scientific">Lysobacter hankyongensis</name>
    <dbReference type="NCBI Taxonomy" id="1176535"/>
    <lineage>
        <taxon>Bacteria</taxon>
        <taxon>Pseudomonadati</taxon>
        <taxon>Pseudomonadota</taxon>
        <taxon>Gammaproteobacteria</taxon>
        <taxon>Lysobacterales</taxon>
        <taxon>Lysobacteraceae</taxon>
        <taxon>Lysobacter</taxon>
    </lineage>
</organism>
<evidence type="ECO:0000256" key="2">
    <source>
        <dbReference type="ARBA" id="ARBA00022741"/>
    </source>
</evidence>
<feature type="compositionally biased region" description="Basic and acidic residues" evidence="7">
    <location>
        <begin position="456"/>
        <end position="477"/>
    </location>
</feature>
<keyword evidence="5" id="KW-0963">Cytoplasm</keyword>
<comment type="caution">
    <text evidence="9">The sequence shown here is derived from an EMBL/GenBank/DDBJ whole genome shotgun (WGS) entry which is preliminary data.</text>
</comment>
<evidence type="ECO:0000313" key="10">
    <source>
        <dbReference type="Proteomes" id="UP001499959"/>
    </source>
</evidence>
<proteinExistence type="inferred from homology"/>
<dbReference type="Gene3D" id="3.40.50.11060">
    <property type="entry name" value="GTPase HflX, N-terminal domain"/>
    <property type="match status" value="1"/>
</dbReference>
<protein>
    <recommendedName>
        <fullName evidence="5">GTPase HflX</fullName>
    </recommendedName>
    <alternativeName>
        <fullName evidence="5">GTP-binding protein HflX</fullName>
    </alternativeName>
</protein>
<feature type="compositionally biased region" description="Basic and acidic residues" evidence="7">
    <location>
        <begin position="484"/>
        <end position="500"/>
    </location>
</feature>
<keyword evidence="6" id="KW-0175">Coiled coil</keyword>
<accession>A0ABP9C876</accession>
<evidence type="ECO:0000256" key="4">
    <source>
        <dbReference type="ARBA" id="ARBA00023134"/>
    </source>
</evidence>
<keyword evidence="10" id="KW-1185">Reference proteome</keyword>
<name>A0ABP9C876_9GAMM</name>
<evidence type="ECO:0000313" key="9">
    <source>
        <dbReference type="EMBL" id="GAA4806512.1"/>
    </source>
</evidence>
<dbReference type="Pfam" id="PF16360">
    <property type="entry name" value="GTP-bdg_M"/>
    <property type="match status" value="1"/>
</dbReference>
<dbReference type="InterPro" id="IPR042108">
    <property type="entry name" value="GTPase_HflX_N_sf"/>
</dbReference>
<dbReference type="CDD" id="cd01878">
    <property type="entry name" value="HflX"/>
    <property type="match status" value="1"/>
</dbReference>
<dbReference type="Pfam" id="PF01926">
    <property type="entry name" value="MMR_HSR1"/>
    <property type="match status" value="1"/>
</dbReference>
<reference evidence="10" key="1">
    <citation type="journal article" date="2019" name="Int. J. Syst. Evol. Microbiol.">
        <title>The Global Catalogue of Microorganisms (GCM) 10K type strain sequencing project: providing services to taxonomists for standard genome sequencing and annotation.</title>
        <authorList>
            <consortium name="The Broad Institute Genomics Platform"/>
            <consortium name="The Broad Institute Genome Sequencing Center for Infectious Disease"/>
            <person name="Wu L."/>
            <person name="Ma J."/>
        </authorList>
    </citation>
    <scope>NUCLEOTIDE SEQUENCE [LARGE SCALE GENOMIC DNA]</scope>
    <source>
        <strain evidence="10">JCM 18204</strain>
    </source>
</reference>
<dbReference type="Gene3D" id="3.40.50.300">
    <property type="entry name" value="P-loop containing nucleotide triphosphate hydrolases"/>
    <property type="match status" value="1"/>
</dbReference>
<dbReference type="PANTHER" id="PTHR10229:SF0">
    <property type="entry name" value="GTP-BINDING PROTEIN 6-RELATED"/>
    <property type="match status" value="1"/>
</dbReference>
<dbReference type="InterPro" id="IPR027417">
    <property type="entry name" value="P-loop_NTPase"/>
</dbReference>
<gene>
    <name evidence="5 9" type="primary">hflX</name>
    <name evidence="9" type="ORF">GCM10023307_36410</name>
</gene>
<dbReference type="Pfam" id="PF13167">
    <property type="entry name" value="GTP-bdg_N"/>
    <property type="match status" value="1"/>
</dbReference>
<comment type="subcellular location">
    <subcellularLocation>
        <location evidence="5">Cytoplasm</location>
    </subcellularLocation>
    <text evidence="5">May associate with membranes.</text>
</comment>
<dbReference type="Proteomes" id="UP001499959">
    <property type="component" value="Unassembled WGS sequence"/>
</dbReference>
<dbReference type="HAMAP" id="MF_00900">
    <property type="entry name" value="GTPase_HflX"/>
    <property type="match status" value="1"/>
</dbReference>
<dbReference type="InterPro" id="IPR025121">
    <property type="entry name" value="GTPase_HflX_N"/>
</dbReference>
<keyword evidence="4 5" id="KW-0342">GTP-binding</keyword>
<keyword evidence="2 5" id="KW-0547">Nucleotide-binding</keyword>
<dbReference type="PROSITE" id="PS51705">
    <property type="entry name" value="G_HFLX"/>
    <property type="match status" value="1"/>
</dbReference>
<keyword evidence="3" id="KW-0460">Magnesium</keyword>
<keyword evidence="1" id="KW-0479">Metal-binding</keyword>
<feature type="coiled-coil region" evidence="6">
    <location>
        <begin position="158"/>
        <end position="192"/>
    </location>
</feature>
<dbReference type="InterPro" id="IPR032305">
    <property type="entry name" value="GTP-bd_M"/>
</dbReference>
<dbReference type="PRINTS" id="PR00326">
    <property type="entry name" value="GTP1OBG"/>
</dbReference>
<evidence type="ECO:0000256" key="7">
    <source>
        <dbReference type="SAM" id="MobiDB-lite"/>
    </source>
</evidence>
<dbReference type="InterPro" id="IPR016496">
    <property type="entry name" value="GTPase_HflX"/>
</dbReference>
<evidence type="ECO:0000256" key="3">
    <source>
        <dbReference type="ARBA" id="ARBA00022842"/>
    </source>
</evidence>
<comment type="similarity">
    <text evidence="5">Belongs to the TRAFAC class OBG-HflX-like GTPase superfamily. HflX GTPase family.</text>
</comment>
<evidence type="ECO:0000256" key="1">
    <source>
        <dbReference type="ARBA" id="ARBA00022723"/>
    </source>
</evidence>
<dbReference type="InterPro" id="IPR030394">
    <property type="entry name" value="G_HFLX_dom"/>
</dbReference>
<dbReference type="NCBIfam" id="NF008280">
    <property type="entry name" value="PRK11058.1"/>
    <property type="match status" value="1"/>
</dbReference>
<feature type="region of interest" description="Disordered" evidence="7">
    <location>
        <begin position="330"/>
        <end position="358"/>
    </location>
</feature>
<comment type="subunit">
    <text evidence="5">Monomer. Associates with the 50S ribosomal subunit.</text>
</comment>
<evidence type="ECO:0000259" key="8">
    <source>
        <dbReference type="PROSITE" id="PS51705"/>
    </source>
</evidence>
<dbReference type="NCBIfam" id="TIGR03156">
    <property type="entry name" value="GTP_HflX"/>
    <property type="match status" value="1"/>
</dbReference>
<evidence type="ECO:0000256" key="6">
    <source>
        <dbReference type="SAM" id="Coils"/>
    </source>
</evidence>
<dbReference type="InterPro" id="IPR006073">
    <property type="entry name" value="GTP-bd"/>
</dbReference>
<dbReference type="PIRSF" id="PIRSF006809">
    <property type="entry name" value="GTP-binding_hflX_prd"/>
    <property type="match status" value="1"/>
</dbReference>
<evidence type="ECO:0000256" key="5">
    <source>
        <dbReference type="HAMAP-Rule" id="MF_00900"/>
    </source>
</evidence>
<dbReference type="PANTHER" id="PTHR10229">
    <property type="entry name" value="GTP-BINDING PROTEIN HFLX"/>
    <property type="match status" value="1"/>
</dbReference>
<dbReference type="SUPFAM" id="SSF52540">
    <property type="entry name" value="P-loop containing nucleoside triphosphate hydrolases"/>
    <property type="match status" value="1"/>
</dbReference>
<feature type="domain" description="Hflx-type G" evidence="8">
    <location>
        <begin position="199"/>
        <end position="394"/>
    </location>
</feature>
<comment type="function">
    <text evidence="5">GTPase that associates with the 50S ribosomal subunit and may have a role during protein synthesis or ribosome biogenesis.</text>
</comment>
<dbReference type="EMBL" id="BAABJE010000030">
    <property type="protein sequence ID" value="GAA4806512.1"/>
    <property type="molecule type" value="Genomic_DNA"/>
</dbReference>
<dbReference type="Gene3D" id="6.10.250.2860">
    <property type="match status" value="1"/>
</dbReference>
<feature type="compositionally biased region" description="Basic and acidic residues" evidence="7">
    <location>
        <begin position="345"/>
        <end position="358"/>
    </location>
</feature>